<name>A0A8G2IQP4_RHILV</name>
<dbReference type="Gene3D" id="3.40.50.10180">
    <property type="entry name" value="Glycerate kinase, MOFRL-like N-terminal domain"/>
    <property type="match status" value="1"/>
</dbReference>
<reference evidence="2 3" key="1">
    <citation type="submission" date="2019-02" db="EMBL/GenBank/DDBJ databases">
        <title>The competitiveness to form nodules shapes the capacities of Rhizobium leguminosarum sv viciae communities to promote symbiosis with specific hosts.</title>
        <authorList>
            <person name="Boivin S."/>
            <person name="Lepetit M."/>
        </authorList>
    </citation>
    <scope>NUCLEOTIDE SEQUENCE [LARGE SCALE GENOMIC DNA]</scope>
    <source>
        <strain evidence="2 3">SPF4F3</strain>
    </source>
</reference>
<dbReference type="AlphaFoldDB" id="A0A8G2IQP4"/>
<evidence type="ECO:0000259" key="1">
    <source>
        <dbReference type="Pfam" id="PF13660"/>
    </source>
</evidence>
<dbReference type="RefSeq" id="WP_131603479.1">
    <property type="nucleotide sequence ID" value="NZ_SJLU01000037.1"/>
</dbReference>
<sequence length="423" mass="46049">MQLEMQSSHSTIKMRESVRSIFLSGAKGACSRIATKRLLSRRSVELHDCKHVVLISVGQSACQMAETYRAAMPENVRSTAILSDALCPDEVLGALRVRHERGGASTRIFADGVRNAVRTVGTEAVGVFLLSAGHQAMLSTPPFGVEHSMRNEIQQLLVSSKARSDEIMAVRNALSVIDDRTLMAALGLSRAISVRLSTESPSEAKSAAAAWTRETRRIAQDSHKILERYGLAGTTERFPCDHIMTASGINVPPENALRLVPVTTYNDGIRAASEAAKRFGWVKVHHFSTALSADRAANEIFRVARETASVRRPTVVLFGQNGARKRSHELALCFAILEERDRLNRPWVLLSGCTTGESIFETSIGAVVDGGSSAWIRQSGVEPRTNLIGDAARQALEVSGDLLVANERINPLNLDVLFLGEQQ</sequence>
<dbReference type="Gene3D" id="3.40.1480.10">
    <property type="entry name" value="MOFRL domain"/>
    <property type="match status" value="1"/>
</dbReference>
<gene>
    <name evidence="2" type="ORF">E0H31_35950</name>
</gene>
<dbReference type="Pfam" id="PF13660">
    <property type="entry name" value="DUF4147"/>
    <property type="match status" value="1"/>
</dbReference>
<comment type="caution">
    <text evidence="2">The sequence shown here is derived from an EMBL/GenBank/DDBJ whole genome shotgun (WGS) entry which is preliminary data.</text>
</comment>
<accession>A0A8G2IQP4</accession>
<organism evidence="2 3">
    <name type="scientific">Rhizobium leguminosarum bv. viciae</name>
    <dbReference type="NCBI Taxonomy" id="387"/>
    <lineage>
        <taxon>Bacteria</taxon>
        <taxon>Pseudomonadati</taxon>
        <taxon>Pseudomonadota</taxon>
        <taxon>Alphaproteobacteria</taxon>
        <taxon>Hyphomicrobiales</taxon>
        <taxon>Rhizobiaceae</taxon>
        <taxon>Rhizobium/Agrobacterium group</taxon>
        <taxon>Rhizobium</taxon>
    </lineage>
</organism>
<dbReference type="SUPFAM" id="SSF82544">
    <property type="entry name" value="GckA/TtuD-like"/>
    <property type="match status" value="1"/>
</dbReference>
<protein>
    <submittedName>
        <fullName evidence="2">DUF4147 domain-containing protein</fullName>
    </submittedName>
</protein>
<evidence type="ECO:0000313" key="2">
    <source>
        <dbReference type="EMBL" id="TBX84991.1"/>
    </source>
</evidence>
<dbReference type="InterPro" id="IPR037035">
    <property type="entry name" value="GK-like_C_sf"/>
</dbReference>
<evidence type="ECO:0000313" key="3">
    <source>
        <dbReference type="Proteomes" id="UP000291866"/>
    </source>
</evidence>
<proteinExistence type="predicted"/>
<dbReference type="EMBL" id="SJLU01000037">
    <property type="protein sequence ID" value="TBX84991.1"/>
    <property type="molecule type" value="Genomic_DNA"/>
</dbReference>
<feature type="domain" description="MOFRL-associated" evidence="1">
    <location>
        <begin position="21"/>
        <end position="232"/>
    </location>
</feature>
<dbReference type="InterPro" id="IPR038614">
    <property type="entry name" value="GK_N_sf"/>
</dbReference>
<dbReference type="Proteomes" id="UP000291866">
    <property type="component" value="Unassembled WGS sequence"/>
</dbReference>
<dbReference type="InterPro" id="IPR025286">
    <property type="entry name" value="MOFRL_assoc_dom"/>
</dbReference>